<proteinExistence type="predicted"/>
<evidence type="ECO:0000256" key="2">
    <source>
        <dbReference type="ARBA" id="ARBA00022741"/>
    </source>
</evidence>
<evidence type="ECO:0000256" key="1">
    <source>
        <dbReference type="ARBA" id="ARBA00022448"/>
    </source>
</evidence>
<feature type="domain" description="ABC transporter" evidence="5">
    <location>
        <begin position="2"/>
        <end position="236"/>
    </location>
</feature>
<dbReference type="PROSITE" id="PS50893">
    <property type="entry name" value="ABC_TRANSPORTER_2"/>
    <property type="match status" value="1"/>
</dbReference>
<gene>
    <name evidence="6" type="ORF">MUN89_21070</name>
</gene>
<keyword evidence="2" id="KW-0547">Nucleotide-binding</keyword>
<evidence type="ECO:0000313" key="6">
    <source>
        <dbReference type="EMBL" id="UOQ44307.1"/>
    </source>
</evidence>
<dbReference type="PANTHER" id="PTHR42794:SF1">
    <property type="entry name" value="HEMIN IMPORT ATP-BINDING PROTEIN HMUV"/>
    <property type="match status" value="1"/>
</dbReference>
<dbReference type="SMART" id="SM00382">
    <property type="entry name" value="AAA"/>
    <property type="match status" value="1"/>
</dbReference>
<sequence>MIEARQLTNKIGGKTVVDEFSHCFETGKVTTIIGPNGAGKSTILKSLAGIYPLKKHTVYIEDRDILSCSLKERAQLIGIVPQLTSITFPMTVMDYALLGRRPHLTWGVREQDLKIVNKILNSLEISDLSNSYLDEISGGEKQKASIARVLAQETSIVMMDEPISALDIRYQFEVLNLAKSLAKQEGYTVILVLHDLELAARFSDSIILVDNGKKLIAGPPEAVITKETMKRVYGVNAAIHSELHGIRISVLGPA</sequence>
<dbReference type="GO" id="GO:0005524">
    <property type="term" value="F:ATP binding"/>
    <property type="evidence" value="ECO:0007669"/>
    <property type="project" value="UniProtKB-KW"/>
</dbReference>
<organism evidence="6 7">
    <name type="scientific">Halobacillus salinarum</name>
    <dbReference type="NCBI Taxonomy" id="2932257"/>
    <lineage>
        <taxon>Bacteria</taxon>
        <taxon>Bacillati</taxon>
        <taxon>Bacillota</taxon>
        <taxon>Bacilli</taxon>
        <taxon>Bacillales</taxon>
        <taxon>Bacillaceae</taxon>
        <taxon>Halobacillus</taxon>
    </lineage>
</organism>
<accession>A0ABY4EJT3</accession>
<protein>
    <submittedName>
        <fullName evidence="6">ABC transporter ATP-binding protein</fullName>
    </submittedName>
</protein>
<dbReference type="InterPro" id="IPR003439">
    <property type="entry name" value="ABC_transporter-like_ATP-bd"/>
</dbReference>
<dbReference type="EMBL" id="CP095073">
    <property type="protein sequence ID" value="UOQ44307.1"/>
    <property type="molecule type" value="Genomic_DNA"/>
</dbReference>
<dbReference type="PANTHER" id="PTHR42794">
    <property type="entry name" value="HEMIN IMPORT ATP-BINDING PROTEIN HMUV"/>
    <property type="match status" value="1"/>
</dbReference>
<dbReference type="PROSITE" id="PS00211">
    <property type="entry name" value="ABC_TRANSPORTER_1"/>
    <property type="match status" value="1"/>
</dbReference>
<dbReference type="RefSeq" id="WP_244710154.1">
    <property type="nucleotide sequence ID" value="NZ_CP095073.1"/>
</dbReference>
<dbReference type="Pfam" id="PF00005">
    <property type="entry name" value="ABC_tran"/>
    <property type="match status" value="1"/>
</dbReference>
<evidence type="ECO:0000259" key="5">
    <source>
        <dbReference type="PROSITE" id="PS50893"/>
    </source>
</evidence>
<dbReference type="InterPro" id="IPR017871">
    <property type="entry name" value="ABC_transporter-like_CS"/>
</dbReference>
<dbReference type="InterPro" id="IPR003593">
    <property type="entry name" value="AAA+_ATPase"/>
</dbReference>
<name>A0ABY4EJT3_9BACI</name>
<dbReference type="Gene3D" id="3.40.50.300">
    <property type="entry name" value="P-loop containing nucleotide triphosphate hydrolases"/>
    <property type="match status" value="1"/>
</dbReference>
<keyword evidence="1" id="KW-0813">Transport</keyword>
<evidence type="ECO:0000313" key="7">
    <source>
        <dbReference type="Proteomes" id="UP000831787"/>
    </source>
</evidence>
<dbReference type="CDD" id="cd03214">
    <property type="entry name" value="ABC_Iron-Siderophores_B12_Hemin"/>
    <property type="match status" value="1"/>
</dbReference>
<dbReference type="SUPFAM" id="SSF52540">
    <property type="entry name" value="P-loop containing nucleoside triphosphate hydrolases"/>
    <property type="match status" value="1"/>
</dbReference>
<dbReference type="Proteomes" id="UP000831787">
    <property type="component" value="Chromosome"/>
</dbReference>
<evidence type="ECO:0000256" key="4">
    <source>
        <dbReference type="ARBA" id="ARBA00022967"/>
    </source>
</evidence>
<reference evidence="6 7" key="1">
    <citation type="submission" date="2022-04" db="EMBL/GenBank/DDBJ databases">
        <title>Halobacillus sp. isolated from saltern.</title>
        <authorList>
            <person name="Won M."/>
            <person name="Lee C.-M."/>
            <person name="Woen H.-Y."/>
            <person name="Kwon S.-W."/>
        </authorList>
    </citation>
    <scope>NUCLEOTIDE SEQUENCE [LARGE SCALE GENOMIC DNA]</scope>
    <source>
        <strain evidence="6 7">SSBR10-3</strain>
    </source>
</reference>
<keyword evidence="3 6" id="KW-0067">ATP-binding</keyword>
<dbReference type="InterPro" id="IPR027417">
    <property type="entry name" value="P-loop_NTPase"/>
</dbReference>
<keyword evidence="7" id="KW-1185">Reference proteome</keyword>
<keyword evidence="4" id="KW-1278">Translocase</keyword>
<evidence type="ECO:0000256" key="3">
    <source>
        <dbReference type="ARBA" id="ARBA00022840"/>
    </source>
</evidence>